<dbReference type="SUPFAM" id="SSF82185">
    <property type="entry name" value="Histone H3 K4-specific methyltransferase SET7/9 N-terminal domain"/>
    <property type="match status" value="1"/>
</dbReference>
<protein>
    <recommendedName>
        <fullName evidence="3">TonB C-terminal domain-containing protein</fullName>
    </recommendedName>
</protein>
<evidence type="ECO:0008006" key="3">
    <source>
        <dbReference type="Google" id="ProtNLM"/>
    </source>
</evidence>
<dbReference type="EMBL" id="VSDQ01000718">
    <property type="protein sequence ID" value="TYA71557.1"/>
    <property type="molecule type" value="Genomic_DNA"/>
</dbReference>
<dbReference type="RefSeq" id="WP_148544543.1">
    <property type="nucleotide sequence ID" value="NZ_VSDQ01000718.1"/>
</dbReference>
<dbReference type="AlphaFoldDB" id="A0A5D0HNC2"/>
<accession>A0A5D0HNC2</accession>
<dbReference type="Proteomes" id="UP000323930">
    <property type="component" value="Unassembled WGS sequence"/>
</dbReference>
<keyword evidence="2" id="KW-1185">Reference proteome</keyword>
<evidence type="ECO:0000313" key="2">
    <source>
        <dbReference type="Proteomes" id="UP000323930"/>
    </source>
</evidence>
<reference evidence="1 2" key="1">
    <citation type="submission" date="2019-08" db="EMBL/GenBank/DDBJ databases">
        <title>Seonamhaeicola sediminis sp. nov., isolated from marine sediment.</title>
        <authorList>
            <person name="Cao W.R."/>
        </authorList>
    </citation>
    <scope>NUCLEOTIDE SEQUENCE [LARGE SCALE GENOMIC DNA]</scope>
    <source>
        <strain evidence="1 2">B011</strain>
    </source>
</reference>
<sequence>MRHFLLLVSFSILSNFVAAQKDSIIKYYDINNKIINDNELVKNEARKIEILTKEDDSLWMVRIYRRNGKLIRYGHFKSKNKKVPVGEFISYNRKDSISGILYYNSKGLKHGKTKTWFSNRNRKSEGIYLENKKEGVWKHYHYDGSVAVKSVFKNDSLLMRTFYNEEGDIINYRGTDKFFKPKFKGGKNKFNRIVGKVLDKIDYNLDGTVHVNFTVDISGNIINVEVENKELPSSVINNLTAHFEGIKGWQPALHLNRKLPYDFSIPLKFRSLK</sequence>
<dbReference type="Gene3D" id="3.90.930.1">
    <property type="match status" value="1"/>
</dbReference>
<name>A0A5D0HNC2_9FLAO</name>
<gene>
    <name evidence="1" type="ORF">FUA24_18440</name>
</gene>
<organism evidence="1 2">
    <name type="scientific">Seonamhaeicola marinus</name>
    <dbReference type="NCBI Taxonomy" id="1912246"/>
    <lineage>
        <taxon>Bacteria</taxon>
        <taxon>Pseudomonadati</taxon>
        <taxon>Bacteroidota</taxon>
        <taxon>Flavobacteriia</taxon>
        <taxon>Flavobacteriales</taxon>
        <taxon>Flavobacteriaceae</taxon>
    </lineage>
</organism>
<evidence type="ECO:0000313" key="1">
    <source>
        <dbReference type="EMBL" id="TYA71557.1"/>
    </source>
</evidence>
<dbReference type="OrthoDB" id="7342920at2"/>
<proteinExistence type="predicted"/>
<comment type="caution">
    <text evidence="1">The sequence shown here is derived from an EMBL/GenBank/DDBJ whole genome shotgun (WGS) entry which is preliminary data.</text>
</comment>